<proteinExistence type="predicted"/>
<dbReference type="InParanoid" id="A0A024GJS5"/>
<gene>
    <name evidence="1" type="ORF">BN9_077270</name>
</gene>
<dbReference type="EMBL" id="CAIX01000141">
    <property type="protein sequence ID" value="CCI46772.1"/>
    <property type="molecule type" value="Genomic_DNA"/>
</dbReference>
<name>A0A024GJS5_9STRA</name>
<protein>
    <submittedName>
        <fullName evidence="1">Uncharacterized protein</fullName>
    </submittedName>
</protein>
<reference evidence="1 2" key="1">
    <citation type="submission" date="2012-05" db="EMBL/GenBank/DDBJ databases">
        <title>Recombination and specialization in a pathogen metapopulation.</title>
        <authorList>
            <person name="Gardiner A."/>
            <person name="Kemen E."/>
            <person name="Schultz-Larsen T."/>
            <person name="MacLean D."/>
            <person name="Van Oosterhout C."/>
            <person name="Jones J.D.G."/>
        </authorList>
    </citation>
    <scope>NUCLEOTIDE SEQUENCE [LARGE SCALE GENOMIC DNA]</scope>
    <source>
        <strain evidence="1 2">Ac Nc2</strain>
    </source>
</reference>
<sequence>MPVSVNFCFDSLYAPNWCDSLPLQREADLFYDIRLSTTLRQNMEGQRSSISSLHCAMRMHFSIGQHCILAMLLRIEKSAVELIRACTRCSVKS</sequence>
<comment type="caution">
    <text evidence="1">The sequence shown here is derived from an EMBL/GenBank/DDBJ whole genome shotgun (WGS) entry which is preliminary data.</text>
</comment>
<evidence type="ECO:0000313" key="2">
    <source>
        <dbReference type="Proteomes" id="UP000053237"/>
    </source>
</evidence>
<dbReference type="Proteomes" id="UP000053237">
    <property type="component" value="Unassembled WGS sequence"/>
</dbReference>
<keyword evidence="2" id="KW-1185">Reference proteome</keyword>
<evidence type="ECO:0000313" key="1">
    <source>
        <dbReference type="EMBL" id="CCI46772.1"/>
    </source>
</evidence>
<dbReference type="AlphaFoldDB" id="A0A024GJS5"/>
<accession>A0A024GJS5</accession>
<organism evidence="1 2">
    <name type="scientific">Albugo candida</name>
    <dbReference type="NCBI Taxonomy" id="65357"/>
    <lineage>
        <taxon>Eukaryota</taxon>
        <taxon>Sar</taxon>
        <taxon>Stramenopiles</taxon>
        <taxon>Oomycota</taxon>
        <taxon>Peronosporomycetes</taxon>
        <taxon>Albuginales</taxon>
        <taxon>Albuginaceae</taxon>
        <taxon>Albugo</taxon>
    </lineage>
</organism>